<dbReference type="STRING" id="2316362.A0A4Q2DN36"/>
<dbReference type="GO" id="GO:0004497">
    <property type="term" value="F:monooxygenase activity"/>
    <property type="evidence" value="ECO:0007669"/>
    <property type="project" value="UniProtKB-KW"/>
</dbReference>
<accession>A0A4Q2DN36</accession>
<reference evidence="6 7" key="1">
    <citation type="submission" date="2019-01" db="EMBL/GenBank/DDBJ databases">
        <title>Draft genome sequence of Psathyrella aberdarensis IHI B618.</title>
        <authorList>
            <person name="Buettner E."/>
            <person name="Kellner H."/>
        </authorList>
    </citation>
    <scope>NUCLEOTIDE SEQUENCE [LARGE SCALE GENOMIC DNA]</scope>
    <source>
        <strain evidence="6 7">IHI B618</strain>
    </source>
</reference>
<dbReference type="SUPFAM" id="SSF51905">
    <property type="entry name" value="FAD/NAD(P)-binding domain"/>
    <property type="match status" value="1"/>
</dbReference>
<dbReference type="Gene3D" id="3.50.50.60">
    <property type="entry name" value="FAD/NAD(P)-binding domain"/>
    <property type="match status" value="1"/>
</dbReference>
<evidence type="ECO:0000256" key="4">
    <source>
        <dbReference type="ARBA" id="ARBA00023033"/>
    </source>
</evidence>
<dbReference type="InterPro" id="IPR002938">
    <property type="entry name" value="FAD-bd"/>
</dbReference>
<protein>
    <recommendedName>
        <fullName evidence="5">FAD-binding domain-containing protein</fullName>
    </recommendedName>
</protein>
<dbReference type="EMBL" id="SDEE01000163">
    <property type="protein sequence ID" value="RXW20155.1"/>
    <property type="molecule type" value="Genomic_DNA"/>
</dbReference>
<sequence>MASTARNLVKVAIVGAGPGGLTLAAILRRLEIPCSIFELDASPSARVQGSMLDIHKRSGQLALEKAGLLDVFKKHMRVDATEMFIRDHQGNVHIHHSEEGEEDPERPEIDRAVLRKVLLDGVDPDTIQWGKKLVNIEISTTSEGTKNSFVLAFADGTKSTEFDIVIGADGAWSRTRTLLRSSVPPTYVGITYLWSVIKDIDARYPELSEYVGKGSCFTADSGCKRGLVVAQKNGDGSLKSNVNFPAPENWKETSGIDWSKADEDLEGVLKQFVEKVIPEWNDKAKELITRCDEGEMLVRPLYGYPPGYRFENKVSGVTLLGDAAHVMPPFAGVGVNLAMHDAYDLALALEKIVVDGVAIDTAMEEYEETMMVRAGENAVRTNQGGELFFGGGGLENTVVILKKIFSGAA</sequence>
<evidence type="ECO:0000256" key="1">
    <source>
        <dbReference type="ARBA" id="ARBA00022630"/>
    </source>
</evidence>
<feature type="domain" description="FAD-binding" evidence="5">
    <location>
        <begin position="316"/>
        <end position="370"/>
    </location>
</feature>
<keyword evidence="1" id="KW-0285">Flavoprotein</keyword>
<evidence type="ECO:0000313" key="6">
    <source>
        <dbReference type="EMBL" id="RXW20155.1"/>
    </source>
</evidence>
<comment type="caution">
    <text evidence="6">The sequence shown here is derived from an EMBL/GenBank/DDBJ whole genome shotgun (WGS) entry which is preliminary data.</text>
</comment>
<feature type="domain" description="FAD-binding" evidence="5">
    <location>
        <begin position="9"/>
        <end position="182"/>
    </location>
</feature>
<dbReference type="PANTHER" id="PTHR46972">
    <property type="entry name" value="MONOOXYGENASE ASQM-RELATED"/>
    <property type="match status" value="1"/>
</dbReference>
<evidence type="ECO:0000256" key="3">
    <source>
        <dbReference type="ARBA" id="ARBA00023002"/>
    </source>
</evidence>
<dbReference type="PANTHER" id="PTHR46972:SF1">
    <property type="entry name" value="FAD DEPENDENT OXIDOREDUCTASE DOMAIN-CONTAINING PROTEIN"/>
    <property type="match status" value="1"/>
</dbReference>
<name>A0A4Q2DN36_9AGAR</name>
<proteinExistence type="predicted"/>
<evidence type="ECO:0000313" key="7">
    <source>
        <dbReference type="Proteomes" id="UP000290288"/>
    </source>
</evidence>
<dbReference type="PRINTS" id="PR00420">
    <property type="entry name" value="RNGMNOXGNASE"/>
</dbReference>
<dbReference type="Proteomes" id="UP000290288">
    <property type="component" value="Unassembled WGS sequence"/>
</dbReference>
<dbReference type="AlphaFoldDB" id="A0A4Q2DN36"/>
<keyword evidence="7" id="KW-1185">Reference proteome</keyword>
<evidence type="ECO:0000259" key="5">
    <source>
        <dbReference type="Pfam" id="PF01494"/>
    </source>
</evidence>
<keyword evidence="2" id="KW-0274">FAD</keyword>
<dbReference type="Pfam" id="PF01494">
    <property type="entry name" value="FAD_binding_3"/>
    <property type="match status" value="2"/>
</dbReference>
<dbReference type="InterPro" id="IPR036188">
    <property type="entry name" value="FAD/NAD-bd_sf"/>
</dbReference>
<gene>
    <name evidence="6" type="ORF">EST38_g5693</name>
</gene>
<keyword evidence="3" id="KW-0560">Oxidoreductase</keyword>
<evidence type="ECO:0000256" key="2">
    <source>
        <dbReference type="ARBA" id="ARBA00022827"/>
    </source>
</evidence>
<dbReference type="GO" id="GO:0071949">
    <property type="term" value="F:FAD binding"/>
    <property type="evidence" value="ECO:0007669"/>
    <property type="project" value="InterPro"/>
</dbReference>
<keyword evidence="4" id="KW-0503">Monooxygenase</keyword>
<dbReference type="OrthoDB" id="655030at2759"/>
<organism evidence="6 7">
    <name type="scientific">Candolleomyces aberdarensis</name>
    <dbReference type="NCBI Taxonomy" id="2316362"/>
    <lineage>
        <taxon>Eukaryota</taxon>
        <taxon>Fungi</taxon>
        <taxon>Dikarya</taxon>
        <taxon>Basidiomycota</taxon>
        <taxon>Agaricomycotina</taxon>
        <taxon>Agaricomycetes</taxon>
        <taxon>Agaricomycetidae</taxon>
        <taxon>Agaricales</taxon>
        <taxon>Agaricineae</taxon>
        <taxon>Psathyrellaceae</taxon>
        <taxon>Candolleomyces</taxon>
    </lineage>
</organism>